<dbReference type="GO" id="GO:0007076">
    <property type="term" value="P:mitotic chromosome condensation"/>
    <property type="evidence" value="ECO:0007669"/>
    <property type="project" value="InterPro"/>
</dbReference>
<evidence type="ECO:0000256" key="9">
    <source>
        <dbReference type="ARBA" id="ARBA00023067"/>
    </source>
</evidence>
<comment type="similarity">
    <text evidence="3">Belongs to the CND2 (condensin subunit 2) family.</text>
</comment>
<sequence length="716" mass="81747">MNTSKQISRIQQDSPDTPLRRRSALNASTPFLNESHRNESVLNDDEAERRKSRRVDPSDSGTNLSEAADSLNNCLKLYAENKICKDNAWTLNIIDSFSKLIKKHHHSLSNFQVAGSTLEASAKVYSLRVDSVYTDVLRMSADLSRQTAKALTKKNRLNLEEESDRDDNNEDKENQDANNQDGENPTQKPKQKTTKKRKHVSTVTKNPETLNGRLDTHPLVDPFFAKLNSMVGDINSSQRLMQNIIPTKDSNLKLRQNVKIWDSQEEVDVTLDDDFRYTDENSDIYQINSISGSVANAVLRTELKHYRICDIPMENAEEANVSMHIDNNDLNMSVGRNASHIGLQFDINAEIEPIQTEKSFVIDFGDMNDNDFEDIGEEEMVALERCKGLKRQPIMIEDMQPDSVLHLEYSYRPLDMIDQFWAGPSHWKFRQSRRTHATSIGGRSTLNRDSAASNQVFTTAQKPKISRKKKIIKKSEIGIEDLLKIEDDDLISPITKKTKGNQLTTHVMVKKWDSKKLKLPTDFRVPNETFDSFAHAISIHIATNPDATFTCNDDESPYDYDNENDRNYCSRLEVQSDTETETNTDIGQLDNNMEFDNVEMPPPPVPDEIPDFYVGAPERIEKINIAFAKRAKVVDMKQLKLCSWNLISRKNVADPLHHPHFADILKDLPKMLNKTMAENMSMPLAFYAILHLCNDKGLLLEQNNNDLKDFEIIQVD</sequence>
<evidence type="ECO:0000256" key="2">
    <source>
        <dbReference type="ARBA" id="ARBA00004496"/>
    </source>
</evidence>
<evidence type="ECO:0000256" key="1">
    <source>
        <dbReference type="ARBA" id="ARBA00004286"/>
    </source>
</evidence>
<dbReference type="GO" id="GO:0051301">
    <property type="term" value="P:cell division"/>
    <property type="evidence" value="ECO:0007669"/>
    <property type="project" value="UniProtKB-KW"/>
</dbReference>
<evidence type="ECO:0000256" key="10">
    <source>
        <dbReference type="ARBA" id="ARBA00023306"/>
    </source>
</evidence>
<reference evidence="12" key="2">
    <citation type="submission" date="2022-10" db="EMBL/GenBank/DDBJ databases">
        <authorList>
            <consortium name="ENA_rothamsted_submissions"/>
            <consortium name="culmorum"/>
            <person name="King R."/>
        </authorList>
    </citation>
    <scope>NUCLEOTIDE SEQUENCE</scope>
</reference>
<keyword evidence="13" id="KW-1185">Reference proteome</keyword>
<evidence type="ECO:0000256" key="5">
    <source>
        <dbReference type="ARBA" id="ARBA00022454"/>
    </source>
</evidence>
<protein>
    <recommendedName>
        <fullName evidence="4">Condensin complex subunit 2</fullName>
    </recommendedName>
</protein>
<evidence type="ECO:0000256" key="7">
    <source>
        <dbReference type="ARBA" id="ARBA00022618"/>
    </source>
</evidence>
<keyword evidence="9" id="KW-0226">DNA condensation</keyword>
<feature type="compositionally biased region" description="Basic residues" evidence="11">
    <location>
        <begin position="189"/>
        <end position="200"/>
    </location>
</feature>
<organism evidence="12 13">
    <name type="scientific">Chironomus riparius</name>
    <dbReference type="NCBI Taxonomy" id="315576"/>
    <lineage>
        <taxon>Eukaryota</taxon>
        <taxon>Metazoa</taxon>
        <taxon>Ecdysozoa</taxon>
        <taxon>Arthropoda</taxon>
        <taxon>Hexapoda</taxon>
        <taxon>Insecta</taxon>
        <taxon>Pterygota</taxon>
        <taxon>Neoptera</taxon>
        <taxon>Endopterygota</taxon>
        <taxon>Diptera</taxon>
        <taxon>Nematocera</taxon>
        <taxon>Chironomoidea</taxon>
        <taxon>Chironomidae</taxon>
        <taxon>Chironominae</taxon>
        <taxon>Chironomus</taxon>
    </lineage>
</organism>
<feature type="compositionally biased region" description="Low complexity" evidence="11">
    <location>
        <begin position="176"/>
        <end position="188"/>
    </location>
</feature>
<dbReference type="GO" id="GO:0005737">
    <property type="term" value="C:cytoplasm"/>
    <property type="evidence" value="ECO:0007669"/>
    <property type="project" value="UniProtKB-SubCell"/>
</dbReference>
<dbReference type="InterPro" id="IPR022816">
    <property type="entry name" value="Condensin_barren_su2"/>
</dbReference>
<dbReference type="GO" id="GO:0000796">
    <property type="term" value="C:condensin complex"/>
    <property type="evidence" value="ECO:0007669"/>
    <property type="project" value="InterPro"/>
</dbReference>
<dbReference type="Proteomes" id="UP001153620">
    <property type="component" value="Chromosome 2"/>
</dbReference>
<evidence type="ECO:0000313" key="13">
    <source>
        <dbReference type="Proteomes" id="UP001153620"/>
    </source>
</evidence>
<reference evidence="12" key="1">
    <citation type="submission" date="2022-01" db="EMBL/GenBank/DDBJ databases">
        <authorList>
            <person name="King R."/>
        </authorList>
    </citation>
    <scope>NUCLEOTIDE SEQUENCE</scope>
</reference>
<keyword evidence="6" id="KW-0963">Cytoplasm</keyword>
<dbReference type="AlphaFoldDB" id="A0A9N9WVK1"/>
<gene>
    <name evidence="12" type="ORF">CHIRRI_LOCUS8522</name>
</gene>
<dbReference type="GO" id="GO:0003682">
    <property type="term" value="F:chromatin binding"/>
    <property type="evidence" value="ECO:0007669"/>
    <property type="project" value="TreeGrafter"/>
</dbReference>
<proteinExistence type="inferred from homology"/>
<comment type="subcellular location">
    <subcellularLocation>
        <location evidence="1">Chromosome</location>
    </subcellularLocation>
    <subcellularLocation>
        <location evidence="2">Cytoplasm</location>
    </subcellularLocation>
</comment>
<evidence type="ECO:0000256" key="3">
    <source>
        <dbReference type="ARBA" id="ARBA00009471"/>
    </source>
</evidence>
<evidence type="ECO:0000313" key="12">
    <source>
        <dbReference type="EMBL" id="CAG9805653.1"/>
    </source>
</evidence>
<keyword evidence="5" id="KW-0158">Chromosome</keyword>
<evidence type="ECO:0000256" key="11">
    <source>
        <dbReference type="SAM" id="MobiDB-lite"/>
    </source>
</evidence>
<keyword evidence="7" id="KW-0132">Cell division</keyword>
<accession>A0A9N9WVK1</accession>
<evidence type="ECO:0000256" key="6">
    <source>
        <dbReference type="ARBA" id="ARBA00022490"/>
    </source>
</evidence>
<dbReference type="PANTHER" id="PTHR13108:SF9">
    <property type="entry name" value="CONDENSIN COMPLEX SUBUNIT 2"/>
    <property type="match status" value="1"/>
</dbReference>
<evidence type="ECO:0000256" key="8">
    <source>
        <dbReference type="ARBA" id="ARBA00022776"/>
    </source>
</evidence>
<keyword evidence="8" id="KW-0498">Mitosis</keyword>
<dbReference type="PANTHER" id="PTHR13108">
    <property type="entry name" value="CONDENSIN COMPLEX SUBUNIT 2"/>
    <property type="match status" value="1"/>
</dbReference>
<feature type="region of interest" description="Disordered" evidence="11">
    <location>
        <begin position="1"/>
        <end position="65"/>
    </location>
</feature>
<dbReference type="Pfam" id="PF05786">
    <property type="entry name" value="Cnd2"/>
    <property type="match status" value="2"/>
</dbReference>
<evidence type="ECO:0000256" key="4">
    <source>
        <dbReference type="ARBA" id="ARBA00016065"/>
    </source>
</evidence>
<dbReference type="EMBL" id="OU895878">
    <property type="protein sequence ID" value="CAG9805653.1"/>
    <property type="molecule type" value="Genomic_DNA"/>
</dbReference>
<feature type="region of interest" description="Disordered" evidence="11">
    <location>
        <begin position="144"/>
        <end position="214"/>
    </location>
</feature>
<dbReference type="OrthoDB" id="362021at2759"/>
<keyword evidence="10" id="KW-0131">Cell cycle</keyword>
<feature type="compositionally biased region" description="Acidic residues" evidence="11">
    <location>
        <begin position="160"/>
        <end position="170"/>
    </location>
</feature>
<feature type="compositionally biased region" description="Polar residues" evidence="11">
    <location>
        <begin position="1"/>
        <end position="15"/>
    </location>
</feature>
<name>A0A9N9WVK1_9DIPT</name>